<proteinExistence type="predicted"/>
<dbReference type="Proteomes" id="UP000257109">
    <property type="component" value="Unassembled WGS sequence"/>
</dbReference>
<feature type="non-terminal residue" evidence="1">
    <location>
        <position position="1"/>
    </location>
</feature>
<organism evidence="1 2">
    <name type="scientific">Mucuna pruriens</name>
    <name type="common">Velvet bean</name>
    <name type="synonym">Dolichos pruriens</name>
    <dbReference type="NCBI Taxonomy" id="157652"/>
    <lineage>
        <taxon>Eukaryota</taxon>
        <taxon>Viridiplantae</taxon>
        <taxon>Streptophyta</taxon>
        <taxon>Embryophyta</taxon>
        <taxon>Tracheophyta</taxon>
        <taxon>Spermatophyta</taxon>
        <taxon>Magnoliopsida</taxon>
        <taxon>eudicotyledons</taxon>
        <taxon>Gunneridae</taxon>
        <taxon>Pentapetalae</taxon>
        <taxon>rosids</taxon>
        <taxon>fabids</taxon>
        <taxon>Fabales</taxon>
        <taxon>Fabaceae</taxon>
        <taxon>Papilionoideae</taxon>
        <taxon>50 kb inversion clade</taxon>
        <taxon>NPAAA clade</taxon>
        <taxon>indigoferoid/millettioid clade</taxon>
        <taxon>Phaseoleae</taxon>
        <taxon>Mucuna</taxon>
    </lineage>
</organism>
<dbReference type="PANTHER" id="PTHR42648:SF18">
    <property type="entry name" value="RETROTRANSPOSON, UNCLASSIFIED-LIKE PROTEIN"/>
    <property type="match status" value="1"/>
</dbReference>
<sequence length="143" mass="16451">MAQKAWSLSLSRTATASNKAISEWFTCFRRSSSSLPSMSIWKATQATISKKLQLIHTDLCRPQRTPSLKEVAGVFWKFKKMVENQSGCNIQVLRSDNGEEYTSGEFSSFCDYAGIEHQLSRRNRYTMEMTRCMLHEKNLPKQL</sequence>
<dbReference type="InterPro" id="IPR012337">
    <property type="entry name" value="RNaseH-like_sf"/>
</dbReference>
<dbReference type="OrthoDB" id="1749397at2759"/>
<dbReference type="InterPro" id="IPR039537">
    <property type="entry name" value="Retrotran_Ty1/copia-like"/>
</dbReference>
<dbReference type="PANTHER" id="PTHR42648">
    <property type="entry name" value="TRANSPOSASE, PUTATIVE-RELATED"/>
    <property type="match status" value="1"/>
</dbReference>
<protein>
    <recommendedName>
        <fullName evidence="3">Integrase catalytic domain-containing protein</fullName>
    </recommendedName>
</protein>
<dbReference type="InterPro" id="IPR036397">
    <property type="entry name" value="RNaseH_sf"/>
</dbReference>
<dbReference type="SUPFAM" id="SSF53098">
    <property type="entry name" value="Ribonuclease H-like"/>
    <property type="match status" value="1"/>
</dbReference>
<evidence type="ECO:0008006" key="3">
    <source>
        <dbReference type="Google" id="ProtNLM"/>
    </source>
</evidence>
<comment type="caution">
    <text evidence="1">The sequence shown here is derived from an EMBL/GenBank/DDBJ whole genome shotgun (WGS) entry which is preliminary data.</text>
</comment>
<reference evidence="1" key="1">
    <citation type="submission" date="2018-05" db="EMBL/GenBank/DDBJ databases">
        <title>Draft genome of Mucuna pruriens seed.</title>
        <authorList>
            <person name="Nnadi N.E."/>
            <person name="Vos R."/>
            <person name="Hasami M.H."/>
            <person name="Devisetty U.K."/>
            <person name="Aguiy J.C."/>
        </authorList>
    </citation>
    <scope>NUCLEOTIDE SEQUENCE [LARGE SCALE GENOMIC DNA]</scope>
    <source>
        <strain evidence="1">JCA_2017</strain>
    </source>
</reference>
<accession>A0A371H4X5</accession>
<gene>
    <name evidence="1" type="ORF">CR513_19344</name>
</gene>
<dbReference type="AlphaFoldDB" id="A0A371H4X5"/>
<dbReference type="STRING" id="157652.A0A371H4X5"/>
<dbReference type="Gene3D" id="3.30.420.10">
    <property type="entry name" value="Ribonuclease H-like superfamily/Ribonuclease H"/>
    <property type="match status" value="1"/>
</dbReference>
<evidence type="ECO:0000313" key="2">
    <source>
        <dbReference type="Proteomes" id="UP000257109"/>
    </source>
</evidence>
<dbReference type="GO" id="GO:0003676">
    <property type="term" value="F:nucleic acid binding"/>
    <property type="evidence" value="ECO:0007669"/>
    <property type="project" value="InterPro"/>
</dbReference>
<evidence type="ECO:0000313" key="1">
    <source>
        <dbReference type="EMBL" id="RDX97839.1"/>
    </source>
</evidence>
<dbReference type="EMBL" id="QJKJ01003562">
    <property type="protein sequence ID" value="RDX97839.1"/>
    <property type="molecule type" value="Genomic_DNA"/>
</dbReference>
<name>A0A371H4X5_MUCPR</name>
<keyword evidence="2" id="KW-1185">Reference proteome</keyword>